<accession>A0A9P8MSE6</accession>
<reference evidence="2" key="1">
    <citation type="submission" date="2021-09" db="EMBL/GenBank/DDBJ databases">
        <title>A high-quality genome of the endoparasitic fungus Hirsutella rhossiliensis with a comparison of Hirsutella genomes reveals transposable elements contributing to genome size variation.</title>
        <authorList>
            <person name="Lin R."/>
            <person name="Jiao Y."/>
            <person name="Sun X."/>
            <person name="Ling J."/>
            <person name="Xie B."/>
            <person name="Cheng X."/>
        </authorList>
    </citation>
    <scope>NUCLEOTIDE SEQUENCE</scope>
    <source>
        <strain evidence="2">HR02</strain>
    </source>
</reference>
<dbReference type="GeneID" id="68357644"/>
<dbReference type="Proteomes" id="UP000824596">
    <property type="component" value="Unassembled WGS sequence"/>
</dbReference>
<dbReference type="RefSeq" id="XP_044717873.1">
    <property type="nucleotide sequence ID" value="XM_044866986.1"/>
</dbReference>
<organism evidence="2 3">
    <name type="scientific">Hirsutella rhossiliensis</name>
    <dbReference type="NCBI Taxonomy" id="111463"/>
    <lineage>
        <taxon>Eukaryota</taxon>
        <taxon>Fungi</taxon>
        <taxon>Dikarya</taxon>
        <taxon>Ascomycota</taxon>
        <taxon>Pezizomycotina</taxon>
        <taxon>Sordariomycetes</taxon>
        <taxon>Hypocreomycetidae</taxon>
        <taxon>Hypocreales</taxon>
        <taxon>Ophiocordycipitaceae</taxon>
        <taxon>Hirsutella</taxon>
    </lineage>
</organism>
<comment type="caution">
    <text evidence="2">The sequence shown here is derived from an EMBL/GenBank/DDBJ whole genome shotgun (WGS) entry which is preliminary data.</text>
</comment>
<evidence type="ECO:0000313" key="3">
    <source>
        <dbReference type="Proteomes" id="UP000824596"/>
    </source>
</evidence>
<evidence type="ECO:0000313" key="2">
    <source>
        <dbReference type="EMBL" id="KAH0960360.1"/>
    </source>
</evidence>
<dbReference type="AlphaFoldDB" id="A0A9P8MSE6"/>
<protein>
    <submittedName>
        <fullName evidence="2">Uncharacterized protein</fullName>
    </submittedName>
</protein>
<name>A0A9P8MSE6_9HYPO</name>
<proteinExistence type="predicted"/>
<dbReference type="EMBL" id="JAIZPD010000010">
    <property type="protein sequence ID" value="KAH0960360.1"/>
    <property type="molecule type" value="Genomic_DNA"/>
</dbReference>
<sequence length="100" mass="10585">MALIYYMTNYATKVEDPVWKRVAAAAEFLPALEPTGEGNGSGADRDAGRGGGAEGVATAADPIGGNKTRTFLLKAANRDCSIRDKLLLFDDITVPETPQL</sequence>
<keyword evidence="3" id="KW-1185">Reference proteome</keyword>
<feature type="region of interest" description="Disordered" evidence="1">
    <location>
        <begin position="32"/>
        <end position="64"/>
    </location>
</feature>
<gene>
    <name evidence="2" type="ORF">HRG_08515</name>
</gene>
<evidence type="ECO:0000256" key="1">
    <source>
        <dbReference type="SAM" id="MobiDB-lite"/>
    </source>
</evidence>